<dbReference type="InterPro" id="IPR014907">
    <property type="entry name" value="BT4734-like_N"/>
</dbReference>
<dbReference type="RefSeq" id="WP_377183917.1">
    <property type="nucleotide sequence ID" value="NZ_JBHUPD010000002.1"/>
</dbReference>
<protein>
    <submittedName>
        <fullName evidence="2">BT4734/BF3469 family protein</fullName>
    </submittedName>
</protein>
<accession>A0ABW5YAL9</accession>
<evidence type="ECO:0000313" key="3">
    <source>
        <dbReference type="Proteomes" id="UP001597557"/>
    </source>
</evidence>
<feature type="domain" description="BT4734-like N-terminal" evidence="1">
    <location>
        <begin position="59"/>
        <end position="177"/>
    </location>
</feature>
<dbReference type="Proteomes" id="UP001597557">
    <property type="component" value="Unassembled WGS sequence"/>
</dbReference>
<proteinExistence type="predicted"/>
<sequence length="330" mass="37945">MNQIEGLIISSYSNKTSKENIKISLLEELIRIKEGYVKAEIDYCRQLLTDGRINEYKEAKATLPGVTFSGTFNGAHKAENLLSYSKLLIIDIDGLNLSEIDEIKRQLFADSYVAAVWLSPSNNGLKVLFSTDSTPDVHKIYFGEICRYVKENFNIDVDRSGSDTGRICFTSFDPDILIKNSCASFSVDLAQIESRFKFSKTAAKSDIKITDEKIDKLLFFATEGKNKKRDRETIVKIINYLKLKRISITEGYDDWFRVGLAIANTFTYDIGKKYYLDLCELDGYRHDEYKSINLLEQCYRNRIINEVTFSTIFYLAEQKGFKIPVTRMYN</sequence>
<dbReference type="EMBL" id="JBHUPD010000002">
    <property type="protein sequence ID" value="MFD2872340.1"/>
    <property type="molecule type" value="Genomic_DNA"/>
</dbReference>
<gene>
    <name evidence="2" type="ORF">ACFS5N_07680</name>
</gene>
<comment type="caution">
    <text evidence="2">The sequence shown here is derived from an EMBL/GenBank/DDBJ whole genome shotgun (WGS) entry which is preliminary data.</text>
</comment>
<evidence type="ECO:0000259" key="1">
    <source>
        <dbReference type="Pfam" id="PF08800"/>
    </source>
</evidence>
<reference evidence="3" key="1">
    <citation type="journal article" date="2019" name="Int. J. Syst. Evol. Microbiol.">
        <title>The Global Catalogue of Microorganisms (GCM) 10K type strain sequencing project: providing services to taxonomists for standard genome sequencing and annotation.</title>
        <authorList>
            <consortium name="The Broad Institute Genomics Platform"/>
            <consortium name="The Broad Institute Genome Sequencing Center for Infectious Disease"/>
            <person name="Wu L."/>
            <person name="Ma J."/>
        </authorList>
    </citation>
    <scope>NUCLEOTIDE SEQUENCE [LARGE SCALE GENOMIC DNA]</scope>
    <source>
        <strain evidence="3">KCTC 22437</strain>
    </source>
</reference>
<dbReference type="Pfam" id="PF08800">
    <property type="entry name" value="BT4734-like_N"/>
    <property type="match status" value="1"/>
</dbReference>
<keyword evidence="3" id="KW-1185">Reference proteome</keyword>
<name>A0ABW5YAL9_9SPHI</name>
<evidence type="ECO:0000313" key="2">
    <source>
        <dbReference type="EMBL" id="MFD2872340.1"/>
    </source>
</evidence>
<organism evidence="2 3">
    <name type="scientific">Mucilaginibacter ximonensis</name>
    <dbReference type="NCBI Taxonomy" id="538021"/>
    <lineage>
        <taxon>Bacteria</taxon>
        <taxon>Pseudomonadati</taxon>
        <taxon>Bacteroidota</taxon>
        <taxon>Sphingobacteriia</taxon>
        <taxon>Sphingobacteriales</taxon>
        <taxon>Sphingobacteriaceae</taxon>
        <taxon>Mucilaginibacter</taxon>
    </lineage>
</organism>